<keyword evidence="4" id="KW-1185">Reference proteome</keyword>
<dbReference type="PROSITE" id="PS50994">
    <property type="entry name" value="INTEGRASE"/>
    <property type="match status" value="1"/>
</dbReference>
<organism evidence="3 4">
    <name type="scientific">Austropuccinia psidii MF-1</name>
    <dbReference type="NCBI Taxonomy" id="1389203"/>
    <lineage>
        <taxon>Eukaryota</taxon>
        <taxon>Fungi</taxon>
        <taxon>Dikarya</taxon>
        <taxon>Basidiomycota</taxon>
        <taxon>Pucciniomycotina</taxon>
        <taxon>Pucciniomycetes</taxon>
        <taxon>Pucciniales</taxon>
        <taxon>Sphaerophragmiaceae</taxon>
        <taxon>Austropuccinia</taxon>
    </lineage>
</organism>
<sequence length="131" mass="14841">MDKYLFIFNRVISHTGLLKNIISDRDPKSTTAVWKNLPNILHTKLSFSTAYHPQTDGLAERITQTLEEMIRRLCDYGLEFKDSDNVNHDLCTLIPESGLALKNSIHASTGKTPAMLEKGWNTKLPVDTLKK</sequence>
<dbReference type="GO" id="GO:0015074">
    <property type="term" value="P:DNA integration"/>
    <property type="evidence" value="ECO:0007669"/>
    <property type="project" value="InterPro"/>
</dbReference>
<dbReference type="GO" id="GO:0005634">
    <property type="term" value="C:nucleus"/>
    <property type="evidence" value="ECO:0007669"/>
    <property type="project" value="UniProtKB-ARBA"/>
</dbReference>
<dbReference type="InterPro" id="IPR001584">
    <property type="entry name" value="Integrase_cat-core"/>
</dbReference>
<dbReference type="OrthoDB" id="2273864at2759"/>
<reference evidence="3" key="1">
    <citation type="submission" date="2021-03" db="EMBL/GenBank/DDBJ databases">
        <title>Draft genome sequence of rust myrtle Austropuccinia psidii MF-1, a brazilian biotype.</title>
        <authorList>
            <person name="Quecine M.C."/>
            <person name="Pachon D.M.R."/>
            <person name="Bonatelli M.L."/>
            <person name="Correr F.H."/>
            <person name="Franceschini L.M."/>
            <person name="Leite T.F."/>
            <person name="Margarido G.R.A."/>
            <person name="Almeida C.A."/>
            <person name="Ferrarezi J.A."/>
            <person name="Labate C.A."/>
        </authorList>
    </citation>
    <scope>NUCLEOTIDE SEQUENCE</scope>
    <source>
        <strain evidence="3">MF-1</strain>
    </source>
</reference>
<evidence type="ECO:0000256" key="1">
    <source>
        <dbReference type="ARBA" id="ARBA00022884"/>
    </source>
</evidence>
<dbReference type="Proteomes" id="UP000765509">
    <property type="component" value="Unassembled WGS sequence"/>
</dbReference>
<evidence type="ECO:0000313" key="3">
    <source>
        <dbReference type="EMBL" id="MBW0461896.1"/>
    </source>
</evidence>
<dbReference type="PANTHER" id="PTHR37984:SF5">
    <property type="entry name" value="PROTEIN NYNRIN-LIKE"/>
    <property type="match status" value="1"/>
</dbReference>
<accession>A0A9Q3BAJ9</accession>
<name>A0A9Q3BAJ9_9BASI</name>
<comment type="caution">
    <text evidence="3">The sequence shown here is derived from an EMBL/GenBank/DDBJ whole genome shotgun (WGS) entry which is preliminary data.</text>
</comment>
<dbReference type="InterPro" id="IPR050951">
    <property type="entry name" value="Retrovirus_Pol_polyprotein"/>
</dbReference>
<feature type="domain" description="Integrase catalytic" evidence="2">
    <location>
        <begin position="1"/>
        <end position="121"/>
    </location>
</feature>
<gene>
    <name evidence="3" type="ORF">O181_001611</name>
</gene>
<dbReference type="Gene3D" id="3.30.420.10">
    <property type="entry name" value="Ribonuclease H-like superfamily/Ribonuclease H"/>
    <property type="match status" value="1"/>
</dbReference>
<dbReference type="PANTHER" id="PTHR37984">
    <property type="entry name" value="PROTEIN CBG26694"/>
    <property type="match status" value="1"/>
</dbReference>
<dbReference type="InterPro" id="IPR012337">
    <property type="entry name" value="RNaseH-like_sf"/>
</dbReference>
<proteinExistence type="predicted"/>
<evidence type="ECO:0000313" key="4">
    <source>
        <dbReference type="Proteomes" id="UP000765509"/>
    </source>
</evidence>
<dbReference type="SUPFAM" id="SSF53098">
    <property type="entry name" value="Ribonuclease H-like"/>
    <property type="match status" value="1"/>
</dbReference>
<dbReference type="AlphaFoldDB" id="A0A9Q3BAJ9"/>
<evidence type="ECO:0000259" key="2">
    <source>
        <dbReference type="PROSITE" id="PS50994"/>
    </source>
</evidence>
<dbReference type="GO" id="GO:0003723">
    <property type="term" value="F:RNA binding"/>
    <property type="evidence" value="ECO:0007669"/>
    <property type="project" value="UniProtKB-KW"/>
</dbReference>
<dbReference type="EMBL" id="AVOT02000240">
    <property type="protein sequence ID" value="MBW0461896.1"/>
    <property type="molecule type" value="Genomic_DNA"/>
</dbReference>
<protein>
    <recommendedName>
        <fullName evidence="2">Integrase catalytic domain-containing protein</fullName>
    </recommendedName>
</protein>
<keyword evidence="1" id="KW-0694">RNA-binding</keyword>
<dbReference type="InterPro" id="IPR036397">
    <property type="entry name" value="RNaseH_sf"/>
</dbReference>